<dbReference type="RefSeq" id="WP_216417907.1">
    <property type="nucleotide sequence ID" value="NZ_JAHLQK010000004.1"/>
</dbReference>
<evidence type="ECO:0000313" key="2">
    <source>
        <dbReference type="EMBL" id="MBU5677225.1"/>
    </source>
</evidence>
<evidence type="ECO:0000313" key="3">
    <source>
        <dbReference type="Proteomes" id="UP000779508"/>
    </source>
</evidence>
<protein>
    <submittedName>
        <fullName evidence="2">DsbA family protein</fullName>
    </submittedName>
</protein>
<name>A0ABS6G409_9FIRM</name>
<proteinExistence type="predicted"/>
<gene>
    <name evidence="2" type="ORF">KQI88_12455</name>
</gene>
<sequence length="183" mass="21044">MGLGLVNKLKEDGVKFNIDYYPYELKPNAALEGENLFDSLPKDYVEKSFEMLAKLGEPYGIKFLNKDKKFNTHRAHLVGEYAKTQGKYDEFSKEAFKAYFVDIKNLADKEVLNEIAAKIGLDIKEMNKQIDEGKFDDILIDAIDLSQYYEVESVPTFIINEKGRLTGVRGYEQFKRSLLEMGE</sequence>
<dbReference type="PANTHER" id="PTHR13887">
    <property type="entry name" value="GLUTATHIONE S-TRANSFERASE KAPPA"/>
    <property type="match status" value="1"/>
</dbReference>
<dbReference type="PANTHER" id="PTHR13887:SF41">
    <property type="entry name" value="THIOREDOXIN SUPERFAMILY PROTEIN"/>
    <property type="match status" value="1"/>
</dbReference>
<dbReference type="EMBL" id="JAHLQK010000004">
    <property type="protein sequence ID" value="MBU5677225.1"/>
    <property type="molecule type" value="Genomic_DNA"/>
</dbReference>
<comment type="caution">
    <text evidence="2">The sequence shown here is derived from an EMBL/GenBank/DDBJ whole genome shotgun (WGS) entry which is preliminary data.</text>
</comment>
<keyword evidence="3" id="KW-1185">Reference proteome</keyword>
<dbReference type="Proteomes" id="UP000779508">
    <property type="component" value="Unassembled WGS sequence"/>
</dbReference>
<reference evidence="2 3" key="1">
    <citation type="submission" date="2021-06" db="EMBL/GenBank/DDBJ databases">
        <authorList>
            <person name="Sun Q."/>
            <person name="Li D."/>
        </authorList>
    </citation>
    <scope>NUCLEOTIDE SEQUENCE [LARGE SCALE GENOMIC DNA]</scope>
    <source>
        <strain evidence="2 3">MSJ-5</strain>
    </source>
</reference>
<feature type="domain" description="DSBA-like thioredoxin" evidence="1">
    <location>
        <begin position="10"/>
        <end position="177"/>
    </location>
</feature>
<dbReference type="Pfam" id="PF01323">
    <property type="entry name" value="DSBA"/>
    <property type="match status" value="1"/>
</dbReference>
<organism evidence="2 3">
    <name type="scientific">Alkaliphilus flagellatus</name>
    <dbReference type="NCBI Taxonomy" id="2841507"/>
    <lineage>
        <taxon>Bacteria</taxon>
        <taxon>Bacillati</taxon>
        <taxon>Bacillota</taxon>
        <taxon>Clostridia</taxon>
        <taxon>Peptostreptococcales</taxon>
        <taxon>Natronincolaceae</taxon>
        <taxon>Alkaliphilus</taxon>
    </lineage>
</organism>
<accession>A0ABS6G409</accession>
<dbReference type="InterPro" id="IPR001853">
    <property type="entry name" value="DSBA-like_thioredoxin_dom"/>
</dbReference>
<evidence type="ECO:0000259" key="1">
    <source>
        <dbReference type="Pfam" id="PF01323"/>
    </source>
</evidence>